<proteinExistence type="predicted"/>
<dbReference type="EMBL" id="SMKO01000029">
    <property type="protein sequence ID" value="TDD06981.1"/>
    <property type="molecule type" value="Genomic_DNA"/>
</dbReference>
<feature type="region of interest" description="Disordered" evidence="4">
    <location>
        <begin position="73"/>
        <end position="95"/>
    </location>
</feature>
<evidence type="ECO:0000313" key="7">
    <source>
        <dbReference type="Proteomes" id="UP000295258"/>
    </source>
</evidence>
<dbReference type="SUPFAM" id="SSF46785">
    <property type="entry name" value="Winged helix' DNA-binding domain"/>
    <property type="match status" value="1"/>
</dbReference>
<evidence type="ECO:0000256" key="2">
    <source>
        <dbReference type="ARBA" id="ARBA00023125"/>
    </source>
</evidence>
<sequence>MPAYGRAVMESRKDRPVWRQVADEMRRRIAAMSPGDLVDSEQSMVQEFGIARGTARKVIAHLREEGVIYTVPGLGSFAGPKPPEDGAEPGDRNTS</sequence>
<keyword evidence="7" id="KW-1185">Reference proteome</keyword>
<feature type="domain" description="HTH gntR-type" evidence="5">
    <location>
        <begin position="15"/>
        <end position="81"/>
    </location>
</feature>
<evidence type="ECO:0000256" key="3">
    <source>
        <dbReference type="ARBA" id="ARBA00023163"/>
    </source>
</evidence>
<keyword evidence="2" id="KW-0238">DNA-binding</keyword>
<reference evidence="6 7" key="1">
    <citation type="submission" date="2019-03" db="EMBL/GenBank/DDBJ databases">
        <title>Draft genome sequences of novel Actinobacteria.</title>
        <authorList>
            <person name="Sahin N."/>
            <person name="Ay H."/>
            <person name="Saygin H."/>
        </authorList>
    </citation>
    <scope>NUCLEOTIDE SEQUENCE [LARGE SCALE GENOMIC DNA]</scope>
    <source>
        <strain evidence="6 7">KC310</strain>
    </source>
</reference>
<dbReference type="GO" id="GO:0003700">
    <property type="term" value="F:DNA-binding transcription factor activity"/>
    <property type="evidence" value="ECO:0007669"/>
    <property type="project" value="InterPro"/>
</dbReference>
<evidence type="ECO:0000256" key="1">
    <source>
        <dbReference type="ARBA" id="ARBA00023015"/>
    </source>
</evidence>
<dbReference type="Gene3D" id="1.10.10.10">
    <property type="entry name" value="Winged helix-like DNA-binding domain superfamily/Winged helix DNA-binding domain"/>
    <property type="match status" value="1"/>
</dbReference>
<evidence type="ECO:0000256" key="4">
    <source>
        <dbReference type="SAM" id="MobiDB-lite"/>
    </source>
</evidence>
<dbReference type="Pfam" id="PF00392">
    <property type="entry name" value="GntR"/>
    <property type="match status" value="1"/>
</dbReference>
<dbReference type="InterPro" id="IPR000524">
    <property type="entry name" value="Tscrpt_reg_HTH_GntR"/>
</dbReference>
<keyword evidence="1" id="KW-0805">Transcription regulation</keyword>
<dbReference type="Proteomes" id="UP000295258">
    <property type="component" value="Unassembled WGS sequence"/>
</dbReference>
<evidence type="ECO:0000259" key="5">
    <source>
        <dbReference type="PROSITE" id="PS50949"/>
    </source>
</evidence>
<dbReference type="CDD" id="cd07377">
    <property type="entry name" value="WHTH_GntR"/>
    <property type="match status" value="1"/>
</dbReference>
<gene>
    <name evidence="6" type="ORF">E1292_14325</name>
</gene>
<dbReference type="SMART" id="SM00345">
    <property type="entry name" value="HTH_GNTR"/>
    <property type="match status" value="1"/>
</dbReference>
<comment type="caution">
    <text evidence="6">The sequence shown here is derived from an EMBL/GenBank/DDBJ whole genome shotgun (WGS) entry which is preliminary data.</text>
</comment>
<dbReference type="InterPro" id="IPR036388">
    <property type="entry name" value="WH-like_DNA-bd_sf"/>
</dbReference>
<keyword evidence="3" id="KW-0804">Transcription</keyword>
<accession>A0A4R4VPC0</accession>
<protein>
    <submittedName>
        <fullName evidence="6">GntR family transcriptional regulator</fullName>
    </submittedName>
</protein>
<evidence type="ECO:0000313" key="6">
    <source>
        <dbReference type="EMBL" id="TDD06981.1"/>
    </source>
</evidence>
<dbReference type="AlphaFoldDB" id="A0A4R4VPC0"/>
<name>A0A4R4VPC0_9ACTN</name>
<dbReference type="InterPro" id="IPR036390">
    <property type="entry name" value="WH_DNA-bd_sf"/>
</dbReference>
<dbReference type="GO" id="GO:0003677">
    <property type="term" value="F:DNA binding"/>
    <property type="evidence" value="ECO:0007669"/>
    <property type="project" value="UniProtKB-KW"/>
</dbReference>
<organism evidence="6 7">
    <name type="scientific">Nonomuraea deserti</name>
    <dbReference type="NCBI Taxonomy" id="1848322"/>
    <lineage>
        <taxon>Bacteria</taxon>
        <taxon>Bacillati</taxon>
        <taxon>Actinomycetota</taxon>
        <taxon>Actinomycetes</taxon>
        <taxon>Streptosporangiales</taxon>
        <taxon>Streptosporangiaceae</taxon>
        <taxon>Nonomuraea</taxon>
    </lineage>
</organism>
<dbReference type="PROSITE" id="PS50949">
    <property type="entry name" value="HTH_GNTR"/>
    <property type="match status" value="1"/>
</dbReference>
<dbReference type="PRINTS" id="PR00035">
    <property type="entry name" value="HTHGNTR"/>
</dbReference>